<gene>
    <name evidence="2" type="ORF">IRL76_10795</name>
</gene>
<dbReference type="EMBL" id="CP064654">
    <property type="protein sequence ID" value="QPC98337.1"/>
    <property type="molecule type" value="Genomic_DNA"/>
</dbReference>
<sequence>MAITLPRSVNIGAIVAAFAYTSLTFGAAVAPAPAEAAGNQVFYTAQLAKPVEKATTTVAGGVVWSCKGDTCIAAKGASRPLRVCRELQKEHGEIAGFTAKGEELAADNLAKCNG</sequence>
<evidence type="ECO:0000313" key="3">
    <source>
        <dbReference type="Proteomes" id="UP000594459"/>
    </source>
</evidence>
<proteinExistence type="predicted"/>
<evidence type="ECO:0000313" key="2">
    <source>
        <dbReference type="EMBL" id="QPC98337.1"/>
    </source>
</evidence>
<organism evidence="2 3">
    <name type="scientific">Qipengyuania soli</name>
    <dbReference type="NCBI Taxonomy" id="2782568"/>
    <lineage>
        <taxon>Bacteria</taxon>
        <taxon>Pseudomonadati</taxon>
        <taxon>Pseudomonadota</taxon>
        <taxon>Alphaproteobacteria</taxon>
        <taxon>Sphingomonadales</taxon>
        <taxon>Erythrobacteraceae</taxon>
        <taxon>Qipengyuania</taxon>
    </lineage>
</organism>
<feature type="chain" id="PRO_5032882031" evidence="1">
    <location>
        <begin position="37"/>
        <end position="114"/>
    </location>
</feature>
<dbReference type="RefSeq" id="WP_200981344.1">
    <property type="nucleotide sequence ID" value="NZ_CP064654.1"/>
</dbReference>
<feature type="signal peptide" evidence="1">
    <location>
        <begin position="1"/>
        <end position="36"/>
    </location>
</feature>
<dbReference type="KEGG" id="qso:IRL76_10795"/>
<reference evidence="2 3" key="1">
    <citation type="submission" date="2020-11" db="EMBL/GenBank/DDBJ databases">
        <title>The genome sequence of Erythrobacter sp. 6D36.</title>
        <authorList>
            <person name="Liu Y."/>
        </authorList>
    </citation>
    <scope>NUCLEOTIDE SEQUENCE [LARGE SCALE GENOMIC DNA]</scope>
    <source>
        <strain evidence="2 3">6D36</strain>
    </source>
</reference>
<dbReference type="Pfam" id="PF26624">
    <property type="entry name" value="DUF8200"/>
    <property type="match status" value="1"/>
</dbReference>
<keyword evidence="3" id="KW-1185">Reference proteome</keyword>
<keyword evidence="1" id="KW-0732">Signal</keyword>
<dbReference type="InterPro" id="IPR058513">
    <property type="entry name" value="DUF8200"/>
</dbReference>
<dbReference type="AlphaFoldDB" id="A0A7S8F387"/>
<accession>A0A7S8F387</accession>
<name>A0A7S8F387_9SPHN</name>
<dbReference type="Proteomes" id="UP000594459">
    <property type="component" value="Chromosome"/>
</dbReference>
<dbReference type="NCBIfam" id="NF047636">
    <property type="entry name" value="CC_3452_fam"/>
    <property type="match status" value="1"/>
</dbReference>
<evidence type="ECO:0000256" key="1">
    <source>
        <dbReference type="SAM" id="SignalP"/>
    </source>
</evidence>
<dbReference type="InterPro" id="IPR058067">
    <property type="entry name" value="CC_3452-like"/>
</dbReference>
<protein>
    <submittedName>
        <fullName evidence="2">Uncharacterized protein</fullName>
    </submittedName>
</protein>